<gene>
    <name evidence="1" type="ORF">SYYSPA8_35615</name>
</gene>
<accession>A0ABQ5PB12</accession>
<protein>
    <submittedName>
        <fullName evidence="1">Aminoglycoside nucleotidyltransferase</fullName>
    </submittedName>
</protein>
<dbReference type="InterPro" id="IPR019646">
    <property type="entry name" value="Aminoglyc_AdlTrfase"/>
</dbReference>
<dbReference type="EMBL" id="BSBI01000023">
    <property type="protein sequence ID" value="GLF99742.1"/>
    <property type="molecule type" value="Genomic_DNA"/>
</dbReference>
<keyword evidence="2" id="KW-1185">Reference proteome</keyword>
<dbReference type="RefSeq" id="WP_323451676.1">
    <property type="nucleotide sequence ID" value="NZ_BSBI01000023.1"/>
</dbReference>
<comment type="caution">
    <text evidence="1">The sequence shown here is derived from an EMBL/GenBank/DDBJ whole genome shotgun (WGS) entry which is preliminary data.</text>
</comment>
<evidence type="ECO:0000313" key="1">
    <source>
        <dbReference type="EMBL" id="GLF99742.1"/>
    </source>
</evidence>
<dbReference type="Proteomes" id="UP001291653">
    <property type="component" value="Unassembled WGS sequence"/>
</dbReference>
<sequence length="165" mass="18200">MEAADVLRLYDALAAEGVPVRIDGGWCVDALLGGQTRDHPDLDIAVDRAHAGRLRELFARWGYEVRTDRDTTDWSFVLTDGRGASADPVDVHVYAYDEHGVIVYGVEYPWGSLTGTGVLAGREVSCVAPEWMFAFKTAYPPREKDRADVRALAAAYGFTVPESHR</sequence>
<reference evidence="1 2" key="1">
    <citation type="submission" date="2022-10" db="EMBL/GenBank/DDBJ databases">
        <title>Draft genome sequence of Streptomyces sp. YSPA8.</title>
        <authorList>
            <person name="Moriuchi R."/>
            <person name="Dohra H."/>
            <person name="Yamamura H."/>
            <person name="Kodani S."/>
        </authorList>
    </citation>
    <scope>NUCLEOTIDE SEQUENCE [LARGE SCALE GENOMIC DNA]</scope>
    <source>
        <strain evidence="1 2">YSPA8</strain>
    </source>
</reference>
<name>A0ABQ5PB12_9ACTN</name>
<proteinExistence type="predicted"/>
<organism evidence="1 2">
    <name type="scientific">Streptomyces yaizuensis</name>
    <dbReference type="NCBI Taxonomy" id="2989713"/>
    <lineage>
        <taxon>Bacteria</taxon>
        <taxon>Bacillati</taxon>
        <taxon>Actinomycetota</taxon>
        <taxon>Actinomycetes</taxon>
        <taxon>Kitasatosporales</taxon>
        <taxon>Streptomycetaceae</taxon>
        <taxon>Streptomyces</taxon>
    </lineage>
</organism>
<dbReference type="Gene3D" id="3.30.460.40">
    <property type="match status" value="1"/>
</dbReference>
<evidence type="ECO:0000313" key="2">
    <source>
        <dbReference type="Proteomes" id="UP001291653"/>
    </source>
</evidence>
<dbReference type="Pfam" id="PF10706">
    <property type="entry name" value="Aminoglyc_resit"/>
    <property type="match status" value="1"/>
</dbReference>